<organism evidence="1 2">
    <name type="scientific">Pseudoalteromonas fenneropenaei</name>
    <dbReference type="NCBI Taxonomy" id="1737459"/>
    <lineage>
        <taxon>Bacteria</taxon>
        <taxon>Pseudomonadati</taxon>
        <taxon>Pseudomonadota</taxon>
        <taxon>Gammaproteobacteria</taxon>
        <taxon>Alteromonadales</taxon>
        <taxon>Pseudoalteromonadaceae</taxon>
        <taxon>Pseudoalteromonas</taxon>
    </lineage>
</organism>
<dbReference type="EMBL" id="JBHRSD010000002">
    <property type="protein sequence ID" value="MFC3031337.1"/>
    <property type="molecule type" value="Genomic_DNA"/>
</dbReference>
<dbReference type="Proteomes" id="UP001595453">
    <property type="component" value="Unassembled WGS sequence"/>
</dbReference>
<evidence type="ECO:0000313" key="2">
    <source>
        <dbReference type="Proteomes" id="UP001595453"/>
    </source>
</evidence>
<keyword evidence="2" id="KW-1185">Reference proteome</keyword>
<sequence>MSDEFKVIPPSTKVYCPTRGEGWTLTGITGIHENTSVMFGGVRYTIPAKQIIDELLPAYQQYQATKG</sequence>
<gene>
    <name evidence="1" type="ORF">ACFOEE_02195</name>
</gene>
<proteinExistence type="predicted"/>
<dbReference type="RefSeq" id="WP_377120683.1">
    <property type="nucleotide sequence ID" value="NZ_JBHRSD010000002.1"/>
</dbReference>
<name>A0ABV7CFH6_9GAMM</name>
<evidence type="ECO:0000313" key="1">
    <source>
        <dbReference type="EMBL" id="MFC3031337.1"/>
    </source>
</evidence>
<reference evidence="2" key="1">
    <citation type="journal article" date="2019" name="Int. J. Syst. Evol. Microbiol.">
        <title>The Global Catalogue of Microorganisms (GCM) 10K type strain sequencing project: providing services to taxonomists for standard genome sequencing and annotation.</title>
        <authorList>
            <consortium name="The Broad Institute Genomics Platform"/>
            <consortium name="The Broad Institute Genome Sequencing Center for Infectious Disease"/>
            <person name="Wu L."/>
            <person name="Ma J."/>
        </authorList>
    </citation>
    <scope>NUCLEOTIDE SEQUENCE [LARGE SCALE GENOMIC DNA]</scope>
    <source>
        <strain evidence="2">KCTC 42730</strain>
    </source>
</reference>
<accession>A0ABV7CFH6</accession>
<comment type="caution">
    <text evidence="1">The sequence shown here is derived from an EMBL/GenBank/DDBJ whole genome shotgun (WGS) entry which is preliminary data.</text>
</comment>
<protein>
    <submittedName>
        <fullName evidence="1">Uncharacterized protein</fullName>
    </submittedName>
</protein>